<evidence type="ECO:0000256" key="2">
    <source>
        <dbReference type="ARBA" id="ARBA00022692"/>
    </source>
</evidence>
<keyword evidence="9" id="KW-1185">Reference proteome</keyword>
<evidence type="ECO:0000256" key="5">
    <source>
        <dbReference type="SAM" id="MobiDB-lite"/>
    </source>
</evidence>
<dbReference type="EMBL" id="JBHFQA010000020">
    <property type="protein sequence ID" value="KAL2081353.1"/>
    <property type="molecule type" value="Genomic_DNA"/>
</dbReference>
<organism evidence="8 9">
    <name type="scientific">Coilia grayii</name>
    <name type="common">Gray's grenadier anchovy</name>
    <dbReference type="NCBI Taxonomy" id="363190"/>
    <lineage>
        <taxon>Eukaryota</taxon>
        <taxon>Metazoa</taxon>
        <taxon>Chordata</taxon>
        <taxon>Craniata</taxon>
        <taxon>Vertebrata</taxon>
        <taxon>Euteleostomi</taxon>
        <taxon>Actinopterygii</taxon>
        <taxon>Neopterygii</taxon>
        <taxon>Teleostei</taxon>
        <taxon>Clupei</taxon>
        <taxon>Clupeiformes</taxon>
        <taxon>Clupeoidei</taxon>
        <taxon>Engraulidae</taxon>
        <taxon>Coilinae</taxon>
        <taxon>Coilia</taxon>
    </lineage>
</organism>
<accession>A0ABD1J2E6</accession>
<evidence type="ECO:0000313" key="8">
    <source>
        <dbReference type="EMBL" id="KAL2081353.1"/>
    </source>
</evidence>
<dbReference type="PANTHER" id="PTHR47392:SF1">
    <property type="entry name" value="G-PROTEIN COUPLED RECEPTOR 82-RELATED"/>
    <property type="match status" value="1"/>
</dbReference>
<dbReference type="AlphaFoldDB" id="A0ABD1J2E6"/>
<evidence type="ECO:0000259" key="7">
    <source>
        <dbReference type="PROSITE" id="PS50262"/>
    </source>
</evidence>
<sequence>MVDVNLTFGIKPNASCLCQSVSTYVVLPTLYSLMFLTGLPGNILALWVFVVKIPDKTPTHVYLINLGVSNLVLCLIMPFLAVYYSHSSTWRMDHPVCKVAVSFLTPVLHTNITLGMINLTWVALSRCATLIQNTHAHRPSRITAVLPSALLRKLCRRRFAWAVCLGTWALLVAGITPGMVSYSTVTKQAEVSGACYSVGVEVGRRETESATTTIIVVGVVIFFLCYLFVLGSYVAVTRHIFRVRSSTAISDRQRVYSRVFRNIVVIQTVLTVCLMPHHVFKAIFVAMAHQHLMSPTPTAGCHPLSVHVEVKNMLLCLATLRCSMDPVTYFLLDRTFRMHTMSLLGCSPTSQSSQSSGSLLDGRVSQVSKVHYLASSERTQNGHKMCGRAKKSSHGSRSYQTT</sequence>
<feature type="transmembrane region" description="Helical" evidence="6">
    <location>
        <begin position="159"/>
        <end position="180"/>
    </location>
</feature>
<evidence type="ECO:0000256" key="6">
    <source>
        <dbReference type="SAM" id="Phobius"/>
    </source>
</evidence>
<dbReference type="Proteomes" id="UP001591681">
    <property type="component" value="Unassembled WGS sequence"/>
</dbReference>
<feature type="region of interest" description="Disordered" evidence="5">
    <location>
        <begin position="379"/>
        <end position="402"/>
    </location>
</feature>
<reference evidence="8 9" key="1">
    <citation type="submission" date="2024-09" db="EMBL/GenBank/DDBJ databases">
        <title>A chromosome-level genome assembly of Gray's grenadier anchovy, Coilia grayii.</title>
        <authorList>
            <person name="Fu Z."/>
        </authorList>
    </citation>
    <scope>NUCLEOTIDE SEQUENCE [LARGE SCALE GENOMIC DNA]</scope>
    <source>
        <strain evidence="8">G4</strain>
        <tissue evidence="8">Muscle</tissue>
    </source>
</reference>
<keyword evidence="2 6" id="KW-0812">Transmembrane</keyword>
<evidence type="ECO:0000313" key="9">
    <source>
        <dbReference type="Proteomes" id="UP001591681"/>
    </source>
</evidence>
<protein>
    <recommendedName>
        <fullName evidence="7">G-protein coupled receptors family 1 profile domain-containing protein</fullName>
    </recommendedName>
</protein>
<evidence type="ECO:0000256" key="4">
    <source>
        <dbReference type="ARBA" id="ARBA00023136"/>
    </source>
</evidence>
<evidence type="ECO:0000256" key="1">
    <source>
        <dbReference type="ARBA" id="ARBA00004370"/>
    </source>
</evidence>
<dbReference type="Gene3D" id="1.20.1070.10">
    <property type="entry name" value="Rhodopsin 7-helix transmembrane proteins"/>
    <property type="match status" value="1"/>
</dbReference>
<evidence type="ECO:0000256" key="3">
    <source>
        <dbReference type="ARBA" id="ARBA00022989"/>
    </source>
</evidence>
<feature type="domain" description="G-protein coupled receptors family 1 profile" evidence="7">
    <location>
        <begin position="41"/>
        <end position="329"/>
    </location>
</feature>
<feature type="transmembrane region" description="Helical" evidence="6">
    <location>
        <begin position="259"/>
        <end position="280"/>
    </location>
</feature>
<dbReference type="GO" id="GO:0016020">
    <property type="term" value="C:membrane"/>
    <property type="evidence" value="ECO:0007669"/>
    <property type="project" value="UniProtKB-SubCell"/>
</dbReference>
<name>A0ABD1J2E6_9TELE</name>
<feature type="transmembrane region" description="Helical" evidence="6">
    <location>
        <begin position="62"/>
        <end position="83"/>
    </location>
</feature>
<dbReference type="PRINTS" id="PR00237">
    <property type="entry name" value="GPCRRHODOPSN"/>
</dbReference>
<keyword evidence="4 6" id="KW-0472">Membrane</keyword>
<dbReference type="PROSITE" id="PS50262">
    <property type="entry name" value="G_PROTEIN_RECEP_F1_2"/>
    <property type="match status" value="1"/>
</dbReference>
<gene>
    <name evidence="8" type="ORF">ACEWY4_023206</name>
</gene>
<dbReference type="PANTHER" id="PTHR47392">
    <property type="entry name" value="G-PROTEIN COUPLED RECEPTOR 82-RELATED"/>
    <property type="match status" value="1"/>
</dbReference>
<feature type="compositionally biased region" description="Basic residues" evidence="5">
    <location>
        <begin position="385"/>
        <end position="394"/>
    </location>
</feature>
<proteinExistence type="predicted"/>
<keyword evidence="3 6" id="KW-1133">Transmembrane helix</keyword>
<dbReference type="SUPFAM" id="SSF81321">
    <property type="entry name" value="Family A G protein-coupled receptor-like"/>
    <property type="match status" value="1"/>
</dbReference>
<comment type="caution">
    <text evidence="8">The sequence shown here is derived from an EMBL/GenBank/DDBJ whole genome shotgun (WGS) entry which is preliminary data.</text>
</comment>
<dbReference type="InterPro" id="IPR017452">
    <property type="entry name" value="GPCR_Rhodpsn_7TM"/>
</dbReference>
<feature type="transmembrane region" description="Helical" evidence="6">
    <location>
        <begin position="30"/>
        <end position="50"/>
    </location>
</feature>
<comment type="subcellular location">
    <subcellularLocation>
        <location evidence="1">Membrane</location>
    </subcellularLocation>
</comment>
<dbReference type="InterPro" id="IPR042804">
    <property type="entry name" value="GPR82"/>
</dbReference>
<feature type="transmembrane region" description="Helical" evidence="6">
    <location>
        <begin position="214"/>
        <end position="236"/>
    </location>
</feature>
<dbReference type="InterPro" id="IPR000276">
    <property type="entry name" value="GPCR_Rhodpsn"/>
</dbReference>
<dbReference type="Pfam" id="PF00001">
    <property type="entry name" value="7tm_1"/>
    <property type="match status" value="1"/>
</dbReference>
<feature type="transmembrane region" description="Helical" evidence="6">
    <location>
        <begin position="103"/>
        <end position="124"/>
    </location>
</feature>